<gene>
    <name evidence="8" type="ORF">HGP28_18270</name>
</gene>
<evidence type="ECO:0000256" key="2">
    <source>
        <dbReference type="ARBA" id="ARBA00007362"/>
    </source>
</evidence>
<dbReference type="Proteomes" id="UP000535589">
    <property type="component" value="Unassembled WGS sequence"/>
</dbReference>
<evidence type="ECO:0000313" key="9">
    <source>
        <dbReference type="Proteomes" id="UP000535589"/>
    </source>
</evidence>
<protein>
    <submittedName>
        <fullName evidence="8">DMT family transporter</fullName>
    </submittedName>
</protein>
<keyword evidence="5 6" id="KW-0472">Membrane</keyword>
<dbReference type="Pfam" id="PF00892">
    <property type="entry name" value="EamA"/>
    <property type="match status" value="2"/>
</dbReference>
<dbReference type="GO" id="GO:0016020">
    <property type="term" value="C:membrane"/>
    <property type="evidence" value="ECO:0007669"/>
    <property type="project" value="UniProtKB-SubCell"/>
</dbReference>
<feature type="transmembrane region" description="Helical" evidence="6">
    <location>
        <begin position="89"/>
        <end position="111"/>
    </location>
</feature>
<evidence type="ECO:0000313" key="8">
    <source>
        <dbReference type="EMBL" id="NLS14807.1"/>
    </source>
</evidence>
<accession>A0A7X8TUK3</accession>
<feature type="transmembrane region" description="Helical" evidence="6">
    <location>
        <begin position="29"/>
        <end position="50"/>
    </location>
</feature>
<dbReference type="AlphaFoldDB" id="A0A7X8TUK3"/>
<keyword evidence="3 6" id="KW-0812">Transmembrane</keyword>
<dbReference type="RefSeq" id="WP_168837883.1">
    <property type="nucleotide sequence ID" value="NZ_JABAIK010000030.1"/>
</dbReference>
<proteinExistence type="inferred from homology"/>
<evidence type="ECO:0000259" key="7">
    <source>
        <dbReference type="Pfam" id="PF00892"/>
    </source>
</evidence>
<feature type="domain" description="EamA" evidence="7">
    <location>
        <begin position="149"/>
        <end position="280"/>
    </location>
</feature>
<dbReference type="PANTHER" id="PTHR32322:SF2">
    <property type="entry name" value="EAMA DOMAIN-CONTAINING PROTEIN"/>
    <property type="match status" value="1"/>
</dbReference>
<organism evidence="8 9">
    <name type="scientific">Vibrio agarilyticus</name>
    <dbReference type="NCBI Taxonomy" id="2726741"/>
    <lineage>
        <taxon>Bacteria</taxon>
        <taxon>Pseudomonadati</taxon>
        <taxon>Pseudomonadota</taxon>
        <taxon>Gammaproteobacteria</taxon>
        <taxon>Vibrionales</taxon>
        <taxon>Vibrionaceae</taxon>
        <taxon>Vibrio</taxon>
    </lineage>
</organism>
<comment type="subcellular location">
    <subcellularLocation>
        <location evidence="1">Membrane</location>
        <topology evidence="1">Multi-pass membrane protein</topology>
    </subcellularLocation>
</comment>
<feature type="transmembrane region" description="Helical" evidence="6">
    <location>
        <begin position="62"/>
        <end position="83"/>
    </location>
</feature>
<evidence type="ECO:0000256" key="4">
    <source>
        <dbReference type="ARBA" id="ARBA00022989"/>
    </source>
</evidence>
<feature type="transmembrane region" description="Helical" evidence="6">
    <location>
        <begin position="151"/>
        <end position="171"/>
    </location>
</feature>
<feature type="domain" description="EamA" evidence="7">
    <location>
        <begin position="9"/>
        <end position="134"/>
    </location>
</feature>
<feature type="transmembrane region" description="Helical" evidence="6">
    <location>
        <begin position="212"/>
        <end position="235"/>
    </location>
</feature>
<comment type="caution">
    <text evidence="8">The sequence shown here is derived from an EMBL/GenBank/DDBJ whole genome shotgun (WGS) entry which is preliminary data.</text>
</comment>
<keyword evidence="9" id="KW-1185">Reference proteome</keyword>
<feature type="transmembrane region" description="Helical" evidence="6">
    <location>
        <begin position="267"/>
        <end position="285"/>
    </location>
</feature>
<dbReference type="SUPFAM" id="SSF103481">
    <property type="entry name" value="Multidrug resistance efflux transporter EmrE"/>
    <property type="match status" value="2"/>
</dbReference>
<comment type="similarity">
    <text evidence="2">Belongs to the EamA transporter family.</text>
</comment>
<dbReference type="PANTHER" id="PTHR32322">
    <property type="entry name" value="INNER MEMBRANE TRANSPORTER"/>
    <property type="match status" value="1"/>
</dbReference>
<evidence type="ECO:0000256" key="5">
    <source>
        <dbReference type="ARBA" id="ARBA00023136"/>
    </source>
</evidence>
<dbReference type="InterPro" id="IPR037185">
    <property type="entry name" value="EmrE-like"/>
</dbReference>
<evidence type="ECO:0000256" key="6">
    <source>
        <dbReference type="SAM" id="Phobius"/>
    </source>
</evidence>
<dbReference type="InterPro" id="IPR050638">
    <property type="entry name" value="AA-Vitamin_Transporters"/>
</dbReference>
<evidence type="ECO:0000256" key="1">
    <source>
        <dbReference type="ARBA" id="ARBA00004141"/>
    </source>
</evidence>
<evidence type="ECO:0000256" key="3">
    <source>
        <dbReference type="ARBA" id="ARBA00022692"/>
    </source>
</evidence>
<sequence length="306" mass="33883">MNSVLYGVTVLIWGSTWLAIYFQLDQAPILISVAWRFALASAVLFGFLWAKRTVLKISFSNHQVSLLLGMCLFSNNFLCFYHATQYFPSGLNAVVFSLAPIFNAVNGWLFYRQGVSRRFWQGALLGFGGVLLLFASQWMGMAMDTNVLKGLLLSLLGTYLFSLGNMVSAYGQKQKMPLLPTTAWAMGYGALFLFGLALLLNIPMTLPANPQYLVALGYLAVVGSVVGFNTYLALVGRIGAPNAAYCTVLFPIVALTLSTWFENYQWHWLSAVGVGLVMVGNLRVFGWPKWFSTRKHQGGLGHIRNE</sequence>
<dbReference type="EMBL" id="JABAIK010000030">
    <property type="protein sequence ID" value="NLS14807.1"/>
    <property type="molecule type" value="Genomic_DNA"/>
</dbReference>
<name>A0A7X8TUK3_9VIBR</name>
<keyword evidence="4 6" id="KW-1133">Transmembrane helix</keyword>
<feature type="transmembrane region" description="Helical" evidence="6">
    <location>
        <begin position="242"/>
        <end position="261"/>
    </location>
</feature>
<reference evidence="8 9" key="1">
    <citation type="submission" date="2020-04" db="EMBL/GenBank/DDBJ databases">
        <title>Vibrio sp. SM6, a novel species isolated from seawater.</title>
        <authorList>
            <person name="Wang X."/>
        </authorList>
    </citation>
    <scope>NUCLEOTIDE SEQUENCE [LARGE SCALE GENOMIC DNA]</scope>
    <source>
        <strain evidence="8 9">SM6</strain>
    </source>
</reference>
<dbReference type="InterPro" id="IPR000620">
    <property type="entry name" value="EamA_dom"/>
</dbReference>
<feature type="transmembrane region" description="Helical" evidence="6">
    <location>
        <begin position="183"/>
        <end position="206"/>
    </location>
</feature>
<dbReference type="Gene3D" id="1.10.3730.20">
    <property type="match status" value="1"/>
</dbReference>
<feature type="transmembrane region" description="Helical" evidence="6">
    <location>
        <begin position="5"/>
        <end position="23"/>
    </location>
</feature>
<feature type="transmembrane region" description="Helical" evidence="6">
    <location>
        <begin position="123"/>
        <end position="139"/>
    </location>
</feature>